<name>A0ABV4YHP2_9CYAN</name>
<comment type="caution">
    <text evidence="1">The sequence shown here is derived from an EMBL/GenBank/DDBJ whole genome shotgun (WGS) entry which is preliminary data.</text>
</comment>
<sequence>MMPVLQERFASELGLPIACSLGLGDLEKRSLPIKAFPKKFTE</sequence>
<dbReference type="EMBL" id="JBHFNS010000073">
    <property type="protein sequence ID" value="MFB2937380.1"/>
    <property type="molecule type" value="Genomic_DNA"/>
</dbReference>
<evidence type="ECO:0000313" key="2">
    <source>
        <dbReference type="Proteomes" id="UP001576776"/>
    </source>
</evidence>
<keyword evidence="2" id="KW-1185">Reference proteome</keyword>
<dbReference type="Proteomes" id="UP001576776">
    <property type="component" value="Unassembled WGS sequence"/>
</dbReference>
<accession>A0ABV4YHP2</accession>
<organism evidence="1 2">
    <name type="scientific">Floridaenema fluviatile BLCC-F154</name>
    <dbReference type="NCBI Taxonomy" id="3153640"/>
    <lineage>
        <taxon>Bacteria</taxon>
        <taxon>Bacillati</taxon>
        <taxon>Cyanobacteriota</taxon>
        <taxon>Cyanophyceae</taxon>
        <taxon>Oscillatoriophycideae</taxon>
        <taxon>Aerosakkonematales</taxon>
        <taxon>Aerosakkonemataceae</taxon>
        <taxon>Floridanema</taxon>
        <taxon>Floridanema fluviatile</taxon>
    </lineage>
</organism>
<protein>
    <submittedName>
        <fullName evidence="1">Uncharacterized protein</fullName>
    </submittedName>
</protein>
<gene>
    <name evidence="1" type="ORF">ACE1B6_19205</name>
</gene>
<evidence type="ECO:0000313" key="1">
    <source>
        <dbReference type="EMBL" id="MFB2937380.1"/>
    </source>
</evidence>
<reference evidence="1 2" key="1">
    <citation type="submission" date="2024-09" db="EMBL/GenBank/DDBJ databases">
        <title>Floridaenema gen nov. (Aerosakkonemataceae, Aerosakkonematales ord. nov., Cyanobacteria) from benthic tropical and subtropical fresh waters, with the description of four new species.</title>
        <authorList>
            <person name="Moretto J.A."/>
            <person name="Berthold D.E."/>
            <person name="Lefler F.W."/>
            <person name="Huang I.-S."/>
            <person name="Laughinghouse H. IV."/>
        </authorList>
    </citation>
    <scope>NUCLEOTIDE SEQUENCE [LARGE SCALE GENOMIC DNA]</scope>
    <source>
        <strain evidence="1 2">BLCC-F154</strain>
    </source>
</reference>
<proteinExistence type="predicted"/>
<dbReference type="RefSeq" id="WP_413258866.1">
    <property type="nucleotide sequence ID" value="NZ_JBHFNS010000073.1"/>
</dbReference>